<name>A0A183D1E7_9BILA</name>
<keyword evidence="2 5" id="KW-0812">Transmembrane</keyword>
<accession>A0A183D1E7</accession>
<feature type="transmembrane region" description="Helical" evidence="5">
    <location>
        <begin position="63"/>
        <end position="80"/>
    </location>
</feature>
<evidence type="ECO:0000256" key="2">
    <source>
        <dbReference type="ARBA" id="ARBA00022692"/>
    </source>
</evidence>
<dbReference type="WBParaSite" id="GPUH_0000254301-mRNA-1">
    <property type="protein sequence ID" value="GPUH_0000254301-mRNA-1"/>
    <property type="gene ID" value="GPUH_0000254301"/>
</dbReference>
<dbReference type="InterPro" id="IPR023271">
    <property type="entry name" value="Aquaporin-like"/>
</dbReference>
<keyword evidence="3 5" id="KW-1133">Transmembrane helix</keyword>
<keyword evidence="7" id="KW-1185">Reference proteome</keyword>
<feature type="transmembrane region" description="Helical" evidence="5">
    <location>
        <begin position="31"/>
        <end position="51"/>
    </location>
</feature>
<evidence type="ECO:0000313" key="7">
    <source>
        <dbReference type="Proteomes" id="UP000271098"/>
    </source>
</evidence>
<dbReference type="OrthoDB" id="3222at2759"/>
<dbReference type="Gene3D" id="1.20.1080.10">
    <property type="entry name" value="Glycerol uptake facilitator protein"/>
    <property type="match status" value="1"/>
</dbReference>
<reference evidence="8" key="1">
    <citation type="submission" date="2016-06" db="UniProtKB">
        <authorList>
            <consortium name="WormBaseParasite"/>
        </authorList>
    </citation>
    <scope>IDENTIFICATION</scope>
</reference>
<evidence type="ECO:0000256" key="4">
    <source>
        <dbReference type="ARBA" id="ARBA00023136"/>
    </source>
</evidence>
<feature type="transmembrane region" description="Helical" evidence="5">
    <location>
        <begin position="109"/>
        <end position="135"/>
    </location>
</feature>
<dbReference type="EMBL" id="UYRT01003880">
    <property type="protein sequence ID" value="VDK34839.1"/>
    <property type="molecule type" value="Genomic_DNA"/>
</dbReference>
<evidence type="ECO:0000256" key="3">
    <source>
        <dbReference type="ARBA" id="ARBA00022989"/>
    </source>
</evidence>
<comment type="subcellular location">
    <subcellularLocation>
        <location evidence="1">Membrane</location>
        <topology evidence="1">Multi-pass membrane protein</topology>
    </subcellularLocation>
</comment>
<dbReference type="GO" id="GO:0016020">
    <property type="term" value="C:membrane"/>
    <property type="evidence" value="ECO:0007669"/>
    <property type="project" value="UniProtKB-SubCell"/>
</dbReference>
<evidence type="ECO:0000313" key="6">
    <source>
        <dbReference type="EMBL" id="VDK34839.1"/>
    </source>
</evidence>
<dbReference type="AlphaFoldDB" id="A0A183D1E7"/>
<dbReference type="SUPFAM" id="SSF81338">
    <property type="entry name" value="Aquaporin-like"/>
    <property type="match status" value="1"/>
</dbReference>
<keyword evidence="4 5" id="KW-0472">Membrane</keyword>
<dbReference type="Proteomes" id="UP000271098">
    <property type="component" value="Unassembled WGS sequence"/>
</dbReference>
<evidence type="ECO:0000256" key="5">
    <source>
        <dbReference type="SAM" id="Phobius"/>
    </source>
</evidence>
<gene>
    <name evidence="6" type="ORF">GPUH_LOCUS2538</name>
</gene>
<organism evidence="8">
    <name type="scientific">Gongylonema pulchrum</name>
    <dbReference type="NCBI Taxonomy" id="637853"/>
    <lineage>
        <taxon>Eukaryota</taxon>
        <taxon>Metazoa</taxon>
        <taxon>Ecdysozoa</taxon>
        <taxon>Nematoda</taxon>
        <taxon>Chromadorea</taxon>
        <taxon>Rhabditida</taxon>
        <taxon>Spirurina</taxon>
        <taxon>Spiruromorpha</taxon>
        <taxon>Spiruroidea</taxon>
        <taxon>Gongylonematidae</taxon>
        <taxon>Gongylonema</taxon>
    </lineage>
</organism>
<sequence>MLVCEVVAGKDLGFEAGFCSSVGMFSNGYKILSSFLLELTMSTFLCSVYLFTCSAGDDHSGAAAVAATRAVVTFVGYFSIGQSANLARTVGVCSSAYIFLSISDEWKLIYLPLLANTASAFISAVLYWFVIVTFFN</sequence>
<evidence type="ECO:0000313" key="8">
    <source>
        <dbReference type="WBParaSite" id="GPUH_0000254301-mRNA-1"/>
    </source>
</evidence>
<protein>
    <submittedName>
        <fullName evidence="8">TPT domain-containing protein</fullName>
    </submittedName>
</protein>
<evidence type="ECO:0000256" key="1">
    <source>
        <dbReference type="ARBA" id="ARBA00004141"/>
    </source>
</evidence>
<reference evidence="6 7" key="2">
    <citation type="submission" date="2018-11" db="EMBL/GenBank/DDBJ databases">
        <authorList>
            <consortium name="Pathogen Informatics"/>
        </authorList>
    </citation>
    <scope>NUCLEOTIDE SEQUENCE [LARGE SCALE GENOMIC DNA]</scope>
</reference>
<proteinExistence type="predicted"/>